<evidence type="ECO:0000259" key="10">
    <source>
        <dbReference type="Pfam" id="PF02803"/>
    </source>
</evidence>
<evidence type="ECO:0000259" key="9">
    <source>
        <dbReference type="Pfam" id="PF00108"/>
    </source>
</evidence>
<gene>
    <name evidence="11" type="ORF">BJX63DRAFT_126814</name>
</gene>
<comment type="cofactor">
    <cofactor evidence="1">
        <name>K(+)</name>
        <dbReference type="ChEBI" id="CHEBI:29103"/>
    </cofactor>
</comment>
<dbReference type="InterPro" id="IPR002155">
    <property type="entry name" value="Thiolase"/>
</dbReference>
<dbReference type="PROSITE" id="PS00098">
    <property type="entry name" value="THIOLASE_1"/>
    <property type="match status" value="1"/>
</dbReference>
<dbReference type="InterPro" id="IPR050215">
    <property type="entry name" value="Thiolase-like_sf_Thiolase"/>
</dbReference>
<keyword evidence="4 8" id="KW-0808">Transferase</keyword>
<accession>A0ABR4I5N2</accession>
<evidence type="ECO:0000313" key="11">
    <source>
        <dbReference type="EMBL" id="KAL2822599.1"/>
    </source>
</evidence>
<organism evidence="11 12">
    <name type="scientific">Aspergillus granulosus</name>
    <dbReference type="NCBI Taxonomy" id="176169"/>
    <lineage>
        <taxon>Eukaryota</taxon>
        <taxon>Fungi</taxon>
        <taxon>Dikarya</taxon>
        <taxon>Ascomycota</taxon>
        <taxon>Pezizomycotina</taxon>
        <taxon>Eurotiomycetes</taxon>
        <taxon>Eurotiomycetidae</taxon>
        <taxon>Eurotiales</taxon>
        <taxon>Aspergillaceae</taxon>
        <taxon>Aspergillus</taxon>
        <taxon>Aspergillus subgen. Nidulantes</taxon>
    </lineage>
</organism>
<feature type="domain" description="Thiolase C-terminal" evidence="10">
    <location>
        <begin position="279"/>
        <end position="398"/>
    </location>
</feature>
<dbReference type="SUPFAM" id="SSF53901">
    <property type="entry name" value="Thiolase-like"/>
    <property type="match status" value="2"/>
</dbReference>
<evidence type="ECO:0000256" key="8">
    <source>
        <dbReference type="RuleBase" id="RU003557"/>
    </source>
</evidence>
<protein>
    <submittedName>
        <fullName evidence="11">Thiolase, N-terminal domain-containing protein</fullName>
    </submittedName>
</protein>
<dbReference type="PANTHER" id="PTHR43853">
    <property type="entry name" value="3-KETOACYL-COA THIOLASE, PEROXISOMAL"/>
    <property type="match status" value="1"/>
</dbReference>
<dbReference type="Gene3D" id="3.40.47.10">
    <property type="match status" value="2"/>
</dbReference>
<evidence type="ECO:0000256" key="5">
    <source>
        <dbReference type="ARBA" id="ARBA00022958"/>
    </source>
</evidence>
<comment type="pathway">
    <text evidence="2">Lipid metabolism; fatty acid metabolism.</text>
</comment>
<comment type="catalytic activity">
    <reaction evidence="7">
        <text>an acyl-CoA + acetyl-CoA = a 3-oxoacyl-CoA + CoA</text>
        <dbReference type="Rhea" id="RHEA:21564"/>
        <dbReference type="ChEBI" id="CHEBI:57287"/>
        <dbReference type="ChEBI" id="CHEBI:57288"/>
        <dbReference type="ChEBI" id="CHEBI:58342"/>
        <dbReference type="ChEBI" id="CHEBI:90726"/>
        <dbReference type="EC" id="2.3.1.16"/>
    </reaction>
</comment>
<dbReference type="InterPro" id="IPR020616">
    <property type="entry name" value="Thiolase_N"/>
</dbReference>
<proteinExistence type="inferred from homology"/>
<keyword evidence="12" id="KW-1185">Reference proteome</keyword>
<keyword evidence="5" id="KW-0630">Potassium</keyword>
<dbReference type="NCBIfam" id="TIGR01930">
    <property type="entry name" value="AcCoA-C-Actrans"/>
    <property type="match status" value="1"/>
</dbReference>
<evidence type="ECO:0000256" key="7">
    <source>
        <dbReference type="ARBA" id="ARBA00047605"/>
    </source>
</evidence>
<dbReference type="Pfam" id="PF02803">
    <property type="entry name" value="Thiolase_C"/>
    <property type="match status" value="1"/>
</dbReference>
<evidence type="ECO:0000313" key="12">
    <source>
        <dbReference type="Proteomes" id="UP001610334"/>
    </source>
</evidence>
<keyword evidence="6 8" id="KW-0012">Acyltransferase</keyword>
<dbReference type="PIRSF" id="PIRSF000429">
    <property type="entry name" value="Ac-CoA_Ac_transf"/>
    <property type="match status" value="1"/>
</dbReference>
<dbReference type="Proteomes" id="UP001610334">
    <property type="component" value="Unassembled WGS sequence"/>
</dbReference>
<dbReference type="PANTHER" id="PTHR43853:SF9">
    <property type="entry name" value="ACETYL-COA C-ACETYLTRANSFERASE"/>
    <property type="match status" value="1"/>
</dbReference>
<evidence type="ECO:0000256" key="1">
    <source>
        <dbReference type="ARBA" id="ARBA00001958"/>
    </source>
</evidence>
<evidence type="ECO:0000256" key="3">
    <source>
        <dbReference type="ARBA" id="ARBA00010982"/>
    </source>
</evidence>
<feature type="domain" description="Thiolase N-terminal" evidence="9">
    <location>
        <begin position="13"/>
        <end position="270"/>
    </location>
</feature>
<name>A0ABR4I5N2_9EURO</name>
<dbReference type="InterPro" id="IPR020615">
    <property type="entry name" value="Thiolase_acyl_enz_int_AS"/>
</dbReference>
<dbReference type="PROSITE" id="PS00737">
    <property type="entry name" value="THIOLASE_2"/>
    <property type="match status" value="1"/>
</dbReference>
<dbReference type="CDD" id="cd00751">
    <property type="entry name" value="thiolase"/>
    <property type="match status" value="1"/>
</dbReference>
<dbReference type="EMBL" id="JBFXLT010000002">
    <property type="protein sequence ID" value="KAL2822599.1"/>
    <property type="molecule type" value="Genomic_DNA"/>
</dbReference>
<dbReference type="InterPro" id="IPR016039">
    <property type="entry name" value="Thiolase-like"/>
</dbReference>
<dbReference type="Pfam" id="PF00108">
    <property type="entry name" value="Thiolase_N"/>
    <property type="match status" value="1"/>
</dbReference>
<comment type="similarity">
    <text evidence="3 8">Belongs to the thiolase-like superfamily. Thiolase family.</text>
</comment>
<sequence length="401" mass="42577">MFRQALTKTPHDIVVLSAVRSPITRAFKGGFKDSYPEELLMPVLQAALQRAKINASDVNDVLIGNVLAELGFAKTGRTALNAAGFPNSTTFHTVNRQCSSSLQAITHIAHAIRVGQIEVGLAGGAESMTRNYNPSRGIPRDVSPLVLNSGVKDALDCLVPMLQTSENVAQRYGVGRREQDEFAVESQRKAAEAQAAGRFSEEMVPINARRVAPETQNETFEIVEKDDGVRAGVTVEKLAKLQPVIEGGASTAGNSSQISDGASATILASRAWAEAHNLQPLARFAGTQVAGCAPDEMGIGPIPAIRNLYKHSGISQSDVDIFELNEAFASQSIHCIRELGIDMDKVNPNGGAIALGHPIGATGARQTATLLAELKRQDKEVGIVSMCASTGMGVAALFIRE</sequence>
<comment type="caution">
    <text evidence="11">The sequence shown here is derived from an EMBL/GenBank/DDBJ whole genome shotgun (WGS) entry which is preliminary data.</text>
</comment>
<dbReference type="InterPro" id="IPR020617">
    <property type="entry name" value="Thiolase_C"/>
</dbReference>
<reference evidence="11 12" key="1">
    <citation type="submission" date="2024-07" db="EMBL/GenBank/DDBJ databases">
        <title>Section-level genome sequencing and comparative genomics of Aspergillus sections Usti and Cavernicolus.</title>
        <authorList>
            <consortium name="Lawrence Berkeley National Laboratory"/>
            <person name="Nybo J.L."/>
            <person name="Vesth T.C."/>
            <person name="Theobald S."/>
            <person name="Frisvad J.C."/>
            <person name="Larsen T.O."/>
            <person name="Kjaerboelling I."/>
            <person name="Rothschild-Mancinelli K."/>
            <person name="Lyhne E.K."/>
            <person name="Kogle M.E."/>
            <person name="Barry K."/>
            <person name="Clum A."/>
            <person name="Na H."/>
            <person name="Ledsgaard L."/>
            <person name="Lin J."/>
            <person name="Lipzen A."/>
            <person name="Kuo A."/>
            <person name="Riley R."/>
            <person name="Mondo S."/>
            <person name="Labutti K."/>
            <person name="Haridas S."/>
            <person name="Pangalinan J."/>
            <person name="Salamov A.A."/>
            <person name="Simmons B.A."/>
            <person name="Magnuson J.K."/>
            <person name="Chen J."/>
            <person name="Drula E."/>
            <person name="Henrissat B."/>
            <person name="Wiebenga A."/>
            <person name="Lubbers R.J."/>
            <person name="Gomes A.C."/>
            <person name="Makela M.R."/>
            <person name="Stajich J."/>
            <person name="Grigoriev I.V."/>
            <person name="Mortensen U.H."/>
            <person name="De Vries R.P."/>
            <person name="Baker S.E."/>
            <person name="Andersen M.R."/>
        </authorList>
    </citation>
    <scope>NUCLEOTIDE SEQUENCE [LARGE SCALE GENOMIC DNA]</scope>
    <source>
        <strain evidence="11 12">CBS 588.65</strain>
    </source>
</reference>
<dbReference type="InterPro" id="IPR020613">
    <property type="entry name" value="Thiolase_CS"/>
</dbReference>
<evidence type="ECO:0000256" key="6">
    <source>
        <dbReference type="ARBA" id="ARBA00023315"/>
    </source>
</evidence>
<evidence type="ECO:0000256" key="2">
    <source>
        <dbReference type="ARBA" id="ARBA00004872"/>
    </source>
</evidence>
<evidence type="ECO:0000256" key="4">
    <source>
        <dbReference type="ARBA" id="ARBA00022679"/>
    </source>
</evidence>